<dbReference type="PANTHER" id="PTHR47305:SF1">
    <property type="entry name" value="BEN DOMAIN-CONTAINING PROTEIN"/>
    <property type="match status" value="1"/>
</dbReference>
<dbReference type="PANTHER" id="PTHR47305">
    <property type="entry name" value="BEN DOMAIN-CONTAINING PROTEIN 2"/>
    <property type="match status" value="1"/>
</dbReference>
<reference evidence="5" key="3">
    <citation type="journal article" date="2014" name="Nature">
        <title>Elephant shark genome provides unique insights into gnathostome evolution.</title>
        <authorList>
            <consortium name="International Elephant Shark Genome Sequencing Consortium"/>
            <person name="Venkatesh B."/>
            <person name="Lee A.P."/>
            <person name="Ravi V."/>
            <person name="Maurya A.K."/>
            <person name="Lian M.M."/>
            <person name="Swann J.B."/>
            <person name="Ohta Y."/>
            <person name="Flajnik M.F."/>
            <person name="Sutoh Y."/>
            <person name="Kasahara M."/>
            <person name="Hoon S."/>
            <person name="Gangu V."/>
            <person name="Roy S.W."/>
            <person name="Irimia M."/>
            <person name="Korzh V."/>
            <person name="Kondrychyn I."/>
            <person name="Lim Z.W."/>
            <person name="Tay B.H."/>
            <person name="Tohari S."/>
            <person name="Kong K.W."/>
            <person name="Ho S."/>
            <person name="Lorente-Galdos B."/>
            <person name="Quilez J."/>
            <person name="Marques-Bonet T."/>
            <person name="Raney B.J."/>
            <person name="Ingham P.W."/>
            <person name="Tay A."/>
            <person name="Hillier L.W."/>
            <person name="Minx P."/>
            <person name="Boehm T."/>
            <person name="Wilson R.K."/>
            <person name="Brenner S."/>
            <person name="Warren W.C."/>
        </authorList>
    </citation>
    <scope>NUCLEOTIDE SEQUENCE [LARGE SCALE GENOMIC DNA]</scope>
</reference>
<evidence type="ECO:0000256" key="1">
    <source>
        <dbReference type="ARBA" id="ARBA00004123"/>
    </source>
</evidence>
<dbReference type="Pfam" id="PF10523">
    <property type="entry name" value="BEN"/>
    <property type="match status" value="1"/>
</dbReference>
<reference evidence="5" key="1">
    <citation type="journal article" date="2006" name="Science">
        <title>Ancient noncoding elements conserved in the human genome.</title>
        <authorList>
            <person name="Venkatesh B."/>
            <person name="Kirkness E.F."/>
            <person name="Loh Y.H."/>
            <person name="Halpern A.L."/>
            <person name="Lee A.P."/>
            <person name="Johnson J."/>
            <person name="Dandona N."/>
            <person name="Viswanathan L.D."/>
            <person name="Tay A."/>
            <person name="Venter J.C."/>
            <person name="Strausberg R.L."/>
            <person name="Brenner S."/>
        </authorList>
    </citation>
    <scope>NUCLEOTIDE SEQUENCE [LARGE SCALE GENOMIC DNA]</scope>
</reference>
<evidence type="ECO:0000259" key="3">
    <source>
        <dbReference type="PROSITE" id="PS51457"/>
    </source>
</evidence>
<organism evidence="4 5">
    <name type="scientific">Callorhinchus milii</name>
    <name type="common">Ghost shark</name>
    <dbReference type="NCBI Taxonomy" id="7868"/>
    <lineage>
        <taxon>Eukaryota</taxon>
        <taxon>Metazoa</taxon>
        <taxon>Chordata</taxon>
        <taxon>Craniata</taxon>
        <taxon>Vertebrata</taxon>
        <taxon>Chondrichthyes</taxon>
        <taxon>Holocephali</taxon>
        <taxon>Chimaeriformes</taxon>
        <taxon>Callorhinchidae</taxon>
        <taxon>Callorhinchus</taxon>
    </lineage>
</organism>
<comment type="subcellular location">
    <subcellularLocation>
        <location evidence="1">Nucleus</location>
    </subcellularLocation>
</comment>
<dbReference type="SMART" id="SM01025">
    <property type="entry name" value="BEN"/>
    <property type="match status" value="1"/>
</dbReference>
<dbReference type="InterPro" id="IPR018379">
    <property type="entry name" value="BEN_domain"/>
</dbReference>
<dbReference type="Proteomes" id="UP000314986">
    <property type="component" value="Unassembled WGS sequence"/>
</dbReference>
<dbReference type="Ensembl" id="ENSCMIT00000023572.1">
    <property type="protein sequence ID" value="ENSCMIP00000023175.1"/>
    <property type="gene ID" value="ENSCMIG00000010392.1"/>
</dbReference>
<accession>A0A4W3IRA2</accession>
<evidence type="ECO:0000313" key="5">
    <source>
        <dbReference type="Proteomes" id="UP000314986"/>
    </source>
</evidence>
<dbReference type="GO" id="GO:0005634">
    <property type="term" value="C:nucleus"/>
    <property type="evidence" value="ECO:0007669"/>
    <property type="project" value="UniProtKB-SubCell"/>
</dbReference>
<dbReference type="AlphaFoldDB" id="A0A4W3IRA2"/>
<dbReference type="GO" id="GO:0003677">
    <property type="term" value="F:DNA binding"/>
    <property type="evidence" value="ECO:0007669"/>
    <property type="project" value="InterPro"/>
</dbReference>
<dbReference type="STRING" id="7868.ENSCMIP00000023175"/>
<evidence type="ECO:0000256" key="2">
    <source>
        <dbReference type="ARBA" id="ARBA00023242"/>
    </source>
</evidence>
<sequence>MAAVSDSHFRVKVEDDTEAVIFDGAEMVDIQNGSPSLAPEDQSQVNYPKRYLAAVAYVKKPEEEDASNVSNINTVESSGNLQQECLSIRSNVLPASTTQEDRWSGGQYCYSYRPKRRKISTLIHNVPEENTRDSGDYTQYEENGDHVYDYNPDYECASEASEGSYVADQQRTLVEVLNYCQVMYAAIQRLDKKFDVLYRRVTEMQQGRGKPMFFEPRVMTVSYGNTHQMPLNQMRNQKPVEREVRIRMPPPDLGSRSSPVRIRVQKEPMKVTIPAKGVHSTSQAQSLYTCRARRSPPLPTIHSVQSLKEPTMQYSPATGMPDFTQGNTILVQDSRVHVSSGTNDIVSSTARHYPDGSFLQETLDNINTLNDPRRQNSFSKAEELPSSSSAASMSFEYLGDLSRNVRVPAAFLMKARQKTKPKYVARYLIRTMFPKETLMYSNMQGDRARAIKPLDSNKIAALREFLCMLFPTYDLSEQGKDWKICVSNVNSMIRSLRCEIRRGASRGLAYC</sequence>
<dbReference type="InParanoid" id="A0A4W3IRA2"/>
<feature type="domain" description="BEN" evidence="3">
    <location>
        <begin position="402"/>
        <end position="500"/>
    </location>
</feature>
<evidence type="ECO:0000313" key="4">
    <source>
        <dbReference type="Ensembl" id="ENSCMIP00000023175.1"/>
    </source>
</evidence>
<reference evidence="5" key="2">
    <citation type="journal article" date="2007" name="PLoS Biol.">
        <title>Survey sequencing and comparative analysis of the elephant shark (Callorhinchus milii) genome.</title>
        <authorList>
            <person name="Venkatesh B."/>
            <person name="Kirkness E.F."/>
            <person name="Loh Y.H."/>
            <person name="Halpern A.L."/>
            <person name="Lee A.P."/>
            <person name="Johnson J."/>
            <person name="Dandona N."/>
            <person name="Viswanathan L.D."/>
            <person name="Tay A."/>
            <person name="Venter J.C."/>
            <person name="Strausberg R.L."/>
            <person name="Brenner S."/>
        </authorList>
    </citation>
    <scope>NUCLEOTIDE SEQUENCE [LARGE SCALE GENOMIC DNA]</scope>
</reference>
<protein>
    <submittedName>
        <fullName evidence="4">Uncharacterized LOC103177496</fullName>
    </submittedName>
</protein>
<dbReference type="GeneTree" id="ENSGT00940000163807"/>
<name>A0A4W3IRA2_CALMI</name>
<reference evidence="4" key="4">
    <citation type="submission" date="2025-08" db="UniProtKB">
        <authorList>
            <consortium name="Ensembl"/>
        </authorList>
    </citation>
    <scope>IDENTIFICATION</scope>
</reference>
<reference evidence="4" key="5">
    <citation type="submission" date="2025-09" db="UniProtKB">
        <authorList>
            <consortium name="Ensembl"/>
        </authorList>
    </citation>
    <scope>IDENTIFICATION</scope>
</reference>
<proteinExistence type="predicted"/>
<keyword evidence="5" id="KW-1185">Reference proteome</keyword>
<dbReference type="PROSITE" id="PS51457">
    <property type="entry name" value="BEN"/>
    <property type="match status" value="1"/>
</dbReference>
<keyword evidence="2" id="KW-0539">Nucleus</keyword>